<feature type="domain" description="N-acetyltransferase" evidence="1">
    <location>
        <begin position="78"/>
        <end position="165"/>
    </location>
</feature>
<reference evidence="2 3" key="2">
    <citation type="journal article" date="2012" name="Open Biol.">
        <title>Characteristics of nucleosomes and linker DNA regions on the genome of the basidiomycete Mixia osmundae revealed by mono- and dinucleosome mapping.</title>
        <authorList>
            <person name="Nishida H."/>
            <person name="Kondo S."/>
            <person name="Matsumoto T."/>
            <person name="Suzuki Y."/>
            <person name="Yoshikawa H."/>
            <person name="Taylor T.D."/>
            <person name="Sugiyama J."/>
        </authorList>
    </citation>
    <scope>NUCLEOTIDE SEQUENCE [LARGE SCALE GENOMIC DNA]</scope>
    <source>
        <strain evidence="3">CBS 9802 / IAM 14324 / JCM 22182 / KY 12970</strain>
    </source>
</reference>
<dbReference type="InterPro" id="IPR000182">
    <property type="entry name" value="GNAT_dom"/>
</dbReference>
<dbReference type="Proteomes" id="UP000009131">
    <property type="component" value="Unassembled WGS sequence"/>
</dbReference>
<dbReference type="RefSeq" id="XP_014566726.1">
    <property type="nucleotide sequence ID" value="XM_014711240.1"/>
</dbReference>
<accession>G7DWS9</accession>
<sequence>MTHGLTCSRVELHAWDAHSDDHIERLRLQRLACGWGEASLPRWQRWTDEGRMLMFWVSLPRDDPHRQNVEARQLAAYPQQASTLTDPDGVSFLPIGHVALYLIDEDEDMSLHDPAGGRVVKIAALYISTAVQGQRLGSSAMDAIEARAATSPLSCSVVLLDTLPDAVIAAERAKDGKPMAAVSNEQWYIRRGYKFYGYRNRQTSENPPRLLEFVLMKKHLK</sequence>
<evidence type="ECO:0000259" key="1">
    <source>
        <dbReference type="Pfam" id="PF00583"/>
    </source>
</evidence>
<dbReference type="EMBL" id="BABT02000054">
    <property type="protein sequence ID" value="GAA95026.1"/>
    <property type="molecule type" value="Genomic_DNA"/>
</dbReference>
<evidence type="ECO:0000313" key="3">
    <source>
        <dbReference type="Proteomes" id="UP000009131"/>
    </source>
</evidence>
<keyword evidence="3" id="KW-1185">Reference proteome</keyword>
<dbReference type="Gene3D" id="3.40.630.30">
    <property type="match status" value="1"/>
</dbReference>
<name>G7DWS9_MIXOS</name>
<dbReference type="eggNOG" id="ENOG502SSBJ">
    <property type="taxonomic scope" value="Eukaryota"/>
</dbReference>
<evidence type="ECO:0000313" key="2">
    <source>
        <dbReference type="EMBL" id="GAA95026.1"/>
    </source>
</evidence>
<reference evidence="2 3" key="1">
    <citation type="journal article" date="2011" name="J. Gen. Appl. Microbiol.">
        <title>Draft genome sequencing of the enigmatic basidiomycete Mixia osmundae.</title>
        <authorList>
            <person name="Nishida H."/>
            <person name="Nagatsuka Y."/>
            <person name="Sugiyama J."/>
        </authorList>
    </citation>
    <scope>NUCLEOTIDE SEQUENCE [LARGE SCALE GENOMIC DNA]</scope>
    <source>
        <strain evidence="3">CBS 9802 / IAM 14324 / JCM 22182 / KY 12970</strain>
    </source>
</reference>
<dbReference type="HOGENOM" id="CLU_089360_0_0_1"/>
<dbReference type="Pfam" id="PF00583">
    <property type="entry name" value="Acetyltransf_1"/>
    <property type="match status" value="1"/>
</dbReference>
<protein>
    <recommendedName>
        <fullName evidence="1">N-acetyltransferase domain-containing protein</fullName>
    </recommendedName>
</protein>
<dbReference type="SUPFAM" id="SSF55729">
    <property type="entry name" value="Acyl-CoA N-acyltransferases (Nat)"/>
    <property type="match status" value="1"/>
</dbReference>
<proteinExistence type="predicted"/>
<dbReference type="GO" id="GO:0016747">
    <property type="term" value="F:acyltransferase activity, transferring groups other than amino-acyl groups"/>
    <property type="evidence" value="ECO:0007669"/>
    <property type="project" value="InterPro"/>
</dbReference>
<dbReference type="OMA" id="STVWIKS"/>
<organism evidence="2 3">
    <name type="scientific">Mixia osmundae (strain CBS 9802 / IAM 14324 / JCM 22182 / KY 12970)</name>
    <dbReference type="NCBI Taxonomy" id="764103"/>
    <lineage>
        <taxon>Eukaryota</taxon>
        <taxon>Fungi</taxon>
        <taxon>Dikarya</taxon>
        <taxon>Basidiomycota</taxon>
        <taxon>Pucciniomycotina</taxon>
        <taxon>Mixiomycetes</taxon>
        <taxon>Mixiales</taxon>
        <taxon>Mixiaceae</taxon>
        <taxon>Mixia</taxon>
    </lineage>
</organism>
<dbReference type="STRING" id="764103.G7DWS9"/>
<dbReference type="InterPro" id="IPR016181">
    <property type="entry name" value="Acyl_CoA_acyltransferase"/>
</dbReference>
<comment type="caution">
    <text evidence="2">The sequence shown here is derived from an EMBL/GenBank/DDBJ whole genome shotgun (WGS) entry which is preliminary data.</text>
</comment>
<dbReference type="AlphaFoldDB" id="G7DWS9"/>
<dbReference type="OrthoDB" id="2326446at2759"/>
<dbReference type="RefSeq" id="XP_014564757.1">
    <property type="nucleotide sequence ID" value="XM_014709271.1"/>
</dbReference>
<gene>
    <name evidence="2" type="primary">Mo01681</name>
    <name evidence="2" type="ORF">E5Q_01681</name>
</gene>
<dbReference type="InParanoid" id="G7DWS9"/>